<feature type="compositionally biased region" description="Basic residues" evidence="1">
    <location>
        <begin position="1193"/>
        <end position="1207"/>
    </location>
</feature>
<feature type="domain" description="DUF4216" evidence="2">
    <location>
        <begin position="976"/>
        <end position="1041"/>
    </location>
</feature>
<proteinExistence type="predicted"/>
<dbReference type="PANTHER" id="PTHR48258">
    <property type="entry name" value="DUF4218 DOMAIN-CONTAINING PROTEIN-RELATED"/>
    <property type="match status" value="1"/>
</dbReference>
<protein>
    <submittedName>
        <fullName evidence="5">Transposase-associated domain</fullName>
    </submittedName>
</protein>
<reference evidence="5 6" key="1">
    <citation type="submission" date="2020-12" db="EMBL/GenBank/DDBJ databases">
        <title>Concerted genomic and epigenomic changes stabilize Arabidopsis allopolyploids.</title>
        <authorList>
            <person name="Chen Z."/>
        </authorList>
    </citation>
    <scope>NUCLEOTIDE SEQUENCE [LARGE SCALE GENOMIC DNA]</scope>
    <source>
        <strain evidence="5">Allo738</strain>
        <tissue evidence="5">Leaf</tissue>
    </source>
</reference>
<dbReference type="Pfam" id="PF13952">
    <property type="entry name" value="DUF4216"/>
    <property type="match status" value="1"/>
</dbReference>
<feature type="compositionally biased region" description="Acidic residues" evidence="1">
    <location>
        <begin position="1112"/>
        <end position="1158"/>
    </location>
</feature>
<evidence type="ECO:0000313" key="5">
    <source>
        <dbReference type="EMBL" id="KAG7593873.1"/>
    </source>
</evidence>
<accession>A0A8T2C7T2</accession>
<feature type="region of interest" description="Disordered" evidence="1">
    <location>
        <begin position="104"/>
        <end position="130"/>
    </location>
</feature>
<dbReference type="EMBL" id="JAEFBK010000006">
    <property type="protein sequence ID" value="KAG7593873.1"/>
    <property type="molecule type" value="Genomic_DNA"/>
</dbReference>
<evidence type="ECO:0000259" key="4">
    <source>
        <dbReference type="Pfam" id="PF13963"/>
    </source>
</evidence>
<feature type="compositionally biased region" description="Acidic residues" evidence="1">
    <location>
        <begin position="1072"/>
        <end position="1082"/>
    </location>
</feature>
<dbReference type="Pfam" id="PF02992">
    <property type="entry name" value="Transposase_21"/>
    <property type="match status" value="1"/>
</dbReference>
<evidence type="ECO:0000256" key="1">
    <source>
        <dbReference type="SAM" id="MobiDB-lite"/>
    </source>
</evidence>
<dbReference type="InterPro" id="IPR025312">
    <property type="entry name" value="DUF4216"/>
</dbReference>
<dbReference type="Pfam" id="PF13963">
    <property type="entry name" value="Transpos_assoc"/>
    <property type="match status" value="1"/>
</dbReference>
<feature type="domain" description="DUF4218" evidence="3">
    <location>
        <begin position="698"/>
        <end position="809"/>
    </location>
</feature>
<evidence type="ECO:0000313" key="6">
    <source>
        <dbReference type="Proteomes" id="UP000694240"/>
    </source>
</evidence>
<feature type="region of interest" description="Disordered" evidence="1">
    <location>
        <begin position="1103"/>
        <end position="1207"/>
    </location>
</feature>
<feature type="domain" description="Transposase-associated" evidence="4">
    <location>
        <begin position="4"/>
        <end position="78"/>
    </location>
</feature>
<dbReference type="Pfam" id="PF13960">
    <property type="entry name" value="DUF4218"/>
    <property type="match status" value="1"/>
</dbReference>
<evidence type="ECO:0000259" key="3">
    <source>
        <dbReference type="Pfam" id="PF13960"/>
    </source>
</evidence>
<gene>
    <name evidence="5" type="ORF">ISN45_Aa01g026600</name>
</gene>
<evidence type="ECO:0000259" key="2">
    <source>
        <dbReference type="Pfam" id="PF13952"/>
    </source>
</evidence>
<dbReference type="PANTHER" id="PTHR48258:SF3">
    <property type="entry name" value="FK506-BINDING PROTEIN 4-LIKE ISOFORM X1"/>
    <property type="match status" value="1"/>
</dbReference>
<dbReference type="Pfam" id="PF03004">
    <property type="entry name" value="Transposase_24"/>
    <property type="match status" value="1"/>
</dbReference>
<feature type="compositionally biased region" description="Basic and acidic residues" evidence="1">
    <location>
        <begin position="121"/>
        <end position="130"/>
    </location>
</feature>
<feature type="region of interest" description="Disordered" evidence="1">
    <location>
        <begin position="1067"/>
        <end position="1088"/>
    </location>
</feature>
<dbReference type="Proteomes" id="UP000694240">
    <property type="component" value="Chromosome 6"/>
</dbReference>
<sequence length="1696" mass="194209">MDKAWVWLPRNSLEYEEGATKFVLDAASCLGNVLAMLCPCVDCRNVVHQSNETVLEHLVIRGMDLKYKRSKCWSKHGEISDKTTNVHASENEAYDLFRTAFMESEGKQSSQQNNVEESETVESKEEGEFRKKLEDAETPLYSTCMNYTKVSAIMGLYMINVKSGMSENFFDQLLTLVHDMLPGDNVLPKSTDEMKKFLKIFCFGYDSIHVCRNDCILYRNQYEELVSCPRCSESRWEKDKHTGEEKKGIPTKVLRYFPIKDRFRRMFRSKRLAEDLCWHSTNASQDGTMRHPVDSLTWVQVNDKWPEFAAEARNLRLGISTDGMNPFSIQNTKYSTWPVLLVNYNMAPTECMKAENIMLTMLIPGPTAPSNNIDVYLQPLIDDLKDLWNEGMVVYDSFKKESFTLRAMLLWSITDYPALGTLAGCKVKGKQACNVCGKDTPHKWLKFSRKHVYMGNRRHLRPDHPYRRRKVWFDNTVELGTANRIQSGAEIYECLRDFRNEFGRPLEKKGKRKRMKADDDDDGVIAAEEYEEDDDQWRWKKMSIFFQLAYWKDLPVRHNIDVMHVEKNVSDALLSILMHNGKSKDGLKARKDLEDIGIRSNLHTQKRGKRTYLPPAAYWLSKEEKWKFCRRLSKFRGPDGYCANISNCVSVDPPNIGSMKSHDHHVMLQNLFPVALRGLLPRGPRIAVSRICNFFNRLCQRVIDPEKLVTLESEVIETMCQLERYFPPSLFDIMFHLPIHLAREARLGGPVHFRWMYPFERYMKTLKAYVKNFARPEACMAEGYLAGECIAFCLEFLQKSVPVQETLNRNEDLEADQQILEGRPLHKVTEKTLTDKERDIAHQYILMNTAVMEPYIELHLEELQATDVRCAKNETLLWKYHTERFPQWIKDKIPSNSKHHSSRLRWLAFGPRHIAQTYKGYIINGQRFHIDDVKRKTQNSGVTYEAFSMCRSSAKDTRQMADIVSFYGVIKEILMLDYHMFQIPVFRCIWANKGNGVKEEDGFTLVNLHMNQSAYLNDPFILASHAKQVFYSREDDSSPWYVCMKAPPRGYHELETVEEIISGPLSVQPFEDLGDQSSDDESFSVSKRQAGLDVTPVVSLKKKKRNKKSIIEENERDNEEERIEVATEGDDGVEEEDINGEEDIEEQENGAEDNEEQDNGQSQENERENEVEDPIPPSTAGASETQTNQSDNKKRKSRGPTRMRKVAKNLEDKVEVEFNALGEHVGKGSVTLSSFLGPLVREHVPVLLDDWRQLDQRTKDVMWEEIQGRFNLKEDWQKEAVFKQMGGLWRAAKSKLVTKVRSTKSKVALQQLKPSNVQCTSAWNSWVKNKCTTAFKERSEKYRQLKKGQIPHTTSRKGMTRLADEMKKNSSDPRKVTRSKVWIAGHTHSDGRPVREEFAETIEMIKTIDSEMDSTTSTDNVREDAVSQRQTDDVSMSDLSNVSIGGVRCQLLDWCSNVEVVVGEGEFCSSEHTYKIGRIPLGRNAAVVLVKSTTVIHASVWRPTPTIFTLNEAVGHKIAWPLDKIILDEDINLFQPTKSVESEQPTDESLGRIKIFQYWSGDDDLIGEGMLLSTDHNELVDGRPLGHGAAVVKVLESATTPNSTTPSTASSKGAKQKCFLLDIDNTGQRVAIGRVSSTDPAEKVHHVPLGANASKVWVEVSKVEGARVWRANSEVKFIADAVGTTVAWPNDKIIFM</sequence>
<dbReference type="InterPro" id="IPR025452">
    <property type="entry name" value="DUF4218"/>
</dbReference>
<comment type="caution">
    <text evidence="5">The sequence shown here is derived from an EMBL/GenBank/DDBJ whole genome shotgun (WGS) entry which is preliminary data.</text>
</comment>
<dbReference type="InterPro" id="IPR029480">
    <property type="entry name" value="Transpos_assoc"/>
</dbReference>
<name>A0A8T2C7T2_9BRAS</name>
<feature type="compositionally biased region" description="Basic and acidic residues" evidence="1">
    <location>
        <begin position="1420"/>
        <end position="1432"/>
    </location>
</feature>
<organism evidence="5 6">
    <name type="scientific">Arabidopsis thaliana x Arabidopsis arenosa</name>
    <dbReference type="NCBI Taxonomy" id="1240361"/>
    <lineage>
        <taxon>Eukaryota</taxon>
        <taxon>Viridiplantae</taxon>
        <taxon>Streptophyta</taxon>
        <taxon>Embryophyta</taxon>
        <taxon>Tracheophyta</taxon>
        <taxon>Spermatophyta</taxon>
        <taxon>Magnoliopsida</taxon>
        <taxon>eudicotyledons</taxon>
        <taxon>Gunneridae</taxon>
        <taxon>Pentapetalae</taxon>
        <taxon>rosids</taxon>
        <taxon>malvids</taxon>
        <taxon>Brassicales</taxon>
        <taxon>Brassicaceae</taxon>
        <taxon>Camelineae</taxon>
        <taxon>Arabidopsis</taxon>
    </lineage>
</organism>
<feature type="compositionally biased region" description="Polar residues" evidence="1">
    <location>
        <begin position="1180"/>
        <end position="1190"/>
    </location>
</feature>
<dbReference type="InterPro" id="IPR004252">
    <property type="entry name" value="Probable_transposase_24"/>
</dbReference>
<feature type="region of interest" description="Disordered" evidence="1">
    <location>
        <begin position="1412"/>
        <end position="1433"/>
    </location>
</feature>
<dbReference type="InterPro" id="IPR004242">
    <property type="entry name" value="Transposase_21"/>
</dbReference>
<keyword evidence="6" id="KW-1185">Reference proteome</keyword>